<keyword evidence="5" id="KW-0325">Glycoprotein</keyword>
<comment type="subcellular location">
    <subcellularLocation>
        <location evidence="1">Membrane</location>
        <topology evidence="1">Single-pass type II membrane protein</topology>
    </subcellularLocation>
</comment>
<dbReference type="EMBL" id="CP136892">
    <property type="protein sequence ID" value="WOL00119.1"/>
    <property type="molecule type" value="Genomic_DNA"/>
</dbReference>
<proteinExistence type="predicted"/>
<keyword evidence="4" id="KW-0472">Membrane</keyword>
<name>A0AAQ3Q760_9LILI</name>
<organism evidence="6 7">
    <name type="scientific">Canna indica</name>
    <name type="common">Indian-shot</name>
    <dbReference type="NCBI Taxonomy" id="4628"/>
    <lineage>
        <taxon>Eukaryota</taxon>
        <taxon>Viridiplantae</taxon>
        <taxon>Streptophyta</taxon>
        <taxon>Embryophyta</taxon>
        <taxon>Tracheophyta</taxon>
        <taxon>Spermatophyta</taxon>
        <taxon>Magnoliopsida</taxon>
        <taxon>Liliopsida</taxon>
        <taxon>Zingiberales</taxon>
        <taxon>Cannaceae</taxon>
        <taxon>Canna</taxon>
    </lineage>
</organism>
<evidence type="ECO:0000256" key="1">
    <source>
        <dbReference type="ARBA" id="ARBA00004606"/>
    </source>
</evidence>
<keyword evidence="2" id="KW-0328">Glycosyltransferase</keyword>
<evidence type="ECO:0000313" key="6">
    <source>
        <dbReference type="EMBL" id="WOL00119.1"/>
    </source>
</evidence>
<evidence type="ECO:0000256" key="3">
    <source>
        <dbReference type="ARBA" id="ARBA00022679"/>
    </source>
</evidence>
<dbReference type="GO" id="GO:0016020">
    <property type="term" value="C:membrane"/>
    <property type="evidence" value="ECO:0007669"/>
    <property type="project" value="UniProtKB-SubCell"/>
</dbReference>
<accession>A0AAQ3Q760</accession>
<dbReference type="GO" id="GO:0016757">
    <property type="term" value="F:glycosyltransferase activity"/>
    <property type="evidence" value="ECO:0007669"/>
    <property type="project" value="UniProtKB-KW"/>
</dbReference>
<keyword evidence="7" id="KW-1185">Reference proteome</keyword>
<evidence type="ECO:0000256" key="2">
    <source>
        <dbReference type="ARBA" id="ARBA00022676"/>
    </source>
</evidence>
<dbReference type="Pfam" id="PF02485">
    <property type="entry name" value="Branch"/>
    <property type="match status" value="1"/>
</dbReference>
<evidence type="ECO:0000256" key="4">
    <source>
        <dbReference type="ARBA" id="ARBA00023136"/>
    </source>
</evidence>
<dbReference type="AlphaFoldDB" id="A0AAQ3Q760"/>
<reference evidence="6 7" key="1">
    <citation type="submission" date="2023-10" db="EMBL/GenBank/DDBJ databases">
        <title>Chromosome-scale genome assembly provides insights into flower coloration mechanisms of Canna indica.</title>
        <authorList>
            <person name="Li C."/>
        </authorList>
    </citation>
    <scope>NUCLEOTIDE SEQUENCE [LARGE SCALE GENOMIC DNA]</scope>
    <source>
        <tissue evidence="6">Flower</tissue>
    </source>
</reference>
<dbReference type="PANTHER" id="PTHR31042">
    <property type="entry name" value="CORE-2/I-BRANCHING BETA-1,6-N-ACETYLGLUCOSAMINYLTRANSFERASE FAMILY PROTEIN-RELATED"/>
    <property type="match status" value="1"/>
</dbReference>
<evidence type="ECO:0000313" key="7">
    <source>
        <dbReference type="Proteomes" id="UP001327560"/>
    </source>
</evidence>
<protein>
    <submittedName>
        <fullName evidence="6">Uncharacterized protein</fullName>
    </submittedName>
</protein>
<evidence type="ECO:0000256" key="5">
    <source>
        <dbReference type="ARBA" id="ARBA00023180"/>
    </source>
</evidence>
<sequence>MHVIVILADWRKRSLWCELHCCLVVTIVADHRYYPLFREHSRSPCYLDEHYAPMLVTNLFPALNANRSVTWADWSCNGSHPATYNRGDVLVRLLQRMRSRSKCAYNDNAITSTCFLFARKFEAAALASLLRWLPSSCTTPHSTSTEHYR</sequence>
<keyword evidence="3" id="KW-0808">Transferase</keyword>
<dbReference type="InterPro" id="IPR003406">
    <property type="entry name" value="Glyco_trans_14"/>
</dbReference>
<dbReference type="Proteomes" id="UP001327560">
    <property type="component" value="Chromosome 3"/>
</dbReference>
<dbReference type="InterPro" id="IPR044174">
    <property type="entry name" value="BC10-like"/>
</dbReference>
<dbReference type="PANTHER" id="PTHR31042:SF77">
    <property type="entry name" value="GLYCOSYLTRANSFERASE"/>
    <property type="match status" value="1"/>
</dbReference>
<gene>
    <name evidence="6" type="ORF">Cni_G08832</name>
</gene>